<accession>A0A150TF49</accession>
<protein>
    <recommendedName>
        <fullName evidence="5">Secreted protein</fullName>
    </recommendedName>
</protein>
<dbReference type="AlphaFoldDB" id="A0A150TF49"/>
<evidence type="ECO:0000256" key="1">
    <source>
        <dbReference type="SAM" id="MobiDB-lite"/>
    </source>
</evidence>
<reference evidence="3 4" key="1">
    <citation type="submission" date="2014-02" db="EMBL/GenBank/DDBJ databases">
        <title>The small core and large imbalanced accessory genome model reveals a collaborative survival strategy of Sorangium cellulosum strains in nature.</title>
        <authorList>
            <person name="Han K."/>
            <person name="Peng R."/>
            <person name="Blom J."/>
            <person name="Li Y.-Z."/>
        </authorList>
    </citation>
    <scope>NUCLEOTIDE SEQUENCE [LARGE SCALE GENOMIC DNA]</scope>
    <source>
        <strain evidence="3 4">So0007-03</strain>
    </source>
</reference>
<feature type="signal peptide" evidence="2">
    <location>
        <begin position="1"/>
        <end position="27"/>
    </location>
</feature>
<keyword evidence="2" id="KW-0732">Signal</keyword>
<organism evidence="3 4">
    <name type="scientific">Sorangium cellulosum</name>
    <name type="common">Polyangium cellulosum</name>
    <dbReference type="NCBI Taxonomy" id="56"/>
    <lineage>
        <taxon>Bacteria</taxon>
        <taxon>Pseudomonadati</taxon>
        <taxon>Myxococcota</taxon>
        <taxon>Polyangia</taxon>
        <taxon>Polyangiales</taxon>
        <taxon>Polyangiaceae</taxon>
        <taxon>Sorangium</taxon>
    </lineage>
</organism>
<evidence type="ECO:0000313" key="4">
    <source>
        <dbReference type="Proteomes" id="UP000075502"/>
    </source>
</evidence>
<dbReference type="Proteomes" id="UP000075502">
    <property type="component" value="Unassembled WGS sequence"/>
</dbReference>
<feature type="region of interest" description="Disordered" evidence="1">
    <location>
        <begin position="30"/>
        <end position="74"/>
    </location>
</feature>
<evidence type="ECO:0008006" key="5">
    <source>
        <dbReference type="Google" id="ProtNLM"/>
    </source>
</evidence>
<proteinExistence type="predicted"/>
<evidence type="ECO:0000256" key="2">
    <source>
        <dbReference type="SAM" id="SignalP"/>
    </source>
</evidence>
<feature type="chain" id="PRO_5007569695" description="Secreted protein" evidence="2">
    <location>
        <begin position="28"/>
        <end position="431"/>
    </location>
</feature>
<dbReference type="EMBL" id="JEME01002802">
    <property type="protein sequence ID" value="KYG03118.1"/>
    <property type="molecule type" value="Genomic_DNA"/>
</dbReference>
<evidence type="ECO:0000313" key="3">
    <source>
        <dbReference type="EMBL" id="KYG03118.1"/>
    </source>
</evidence>
<gene>
    <name evidence="3" type="ORF">BE21_53365</name>
</gene>
<dbReference type="PROSITE" id="PS51257">
    <property type="entry name" value="PROKAR_LIPOPROTEIN"/>
    <property type="match status" value="1"/>
</dbReference>
<feature type="compositionally biased region" description="Gly residues" evidence="1">
    <location>
        <begin position="45"/>
        <end position="74"/>
    </location>
</feature>
<sequence>MRISREPTNRRIAVAIAAAIAAAGCCANPSDDSHAGSGGSPASAGSGGSGGSDGTGASGGGGGSGGDGGGAGAGGSVAPTHAGIISIQDVSILGAPQAGHGLTVQILFTAAKAPSYEETPGQLTGCKAWMYDVQDDPPPPLTDQGAVTISGLTGGTLDCRFQGNGYVCPAHSGTGEASVTPGTTGTAAYVLRGAALSADDVGRYLRVNGAATAANNGAFPIVAVESSETAIVANPRAAEEAFVADHVVLAGAGPVPNNPIDPIASGDEVVVGIEPGGAMAFELPDLGPIAAGGEFQLDAASQSILGAVPLDGAPMTLGCAGEGGSCGAAQGTLVRITSTDGDVEGASPFAMPPPRGKQVEIQCVTLGGDGSITVPAEAMKLLQEAHQASSITRIRTAFMREGVASATNPEPQPRNTVHVLAGHGILGFASP</sequence>
<name>A0A150TF49_SORCE</name>
<comment type="caution">
    <text evidence="3">The sequence shown here is derived from an EMBL/GenBank/DDBJ whole genome shotgun (WGS) entry which is preliminary data.</text>
</comment>